<dbReference type="AlphaFoldDB" id="A0A7H0GH59"/>
<evidence type="ECO:0000313" key="2">
    <source>
        <dbReference type="EMBL" id="QNP47625.1"/>
    </source>
</evidence>
<evidence type="ECO:0000313" key="3">
    <source>
        <dbReference type="Proteomes" id="UP000516028"/>
    </source>
</evidence>
<dbReference type="Proteomes" id="UP000516028">
    <property type="component" value="Chromosome"/>
</dbReference>
<name>A0A7H0GH59_9BURK</name>
<keyword evidence="3" id="KW-1185">Reference proteome</keyword>
<dbReference type="GO" id="GO:0006355">
    <property type="term" value="P:regulation of DNA-templated transcription"/>
    <property type="evidence" value="ECO:0007669"/>
    <property type="project" value="InterPro"/>
</dbReference>
<dbReference type="SUPFAM" id="SSF46894">
    <property type="entry name" value="C-terminal effector domain of the bipartite response regulators"/>
    <property type="match status" value="1"/>
</dbReference>
<organism evidence="2 3">
    <name type="scientific">Diaphorobacter aerolatus</name>
    <dbReference type="NCBI Taxonomy" id="1288495"/>
    <lineage>
        <taxon>Bacteria</taxon>
        <taxon>Pseudomonadati</taxon>
        <taxon>Pseudomonadota</taxon>
        <taxon>Betaproteobacteria</taxon>
        <taxon>Burkholderiales</taxon>
        <taxon>Comamonadaceae</taxon>
        <taxon>Diaphorobacter</taxon>
    </lineage>
</organism>
<dbReference type="InterPro" id="IPR000792">
    <property type="entry name" value="Tscrpt_reg_LuxR_C"/>
</dbReference>
<protein>
    <recommendedName>
        <fullName evidence="1">HTH luxR-type domain-containing protein</fullName>
    </recommendedName>
</protein>
<dbReference type="RefSeq" id="WP_187723305.1">
    <property type="nucleotide sequence ID" value="NZ_CP060783.1"/>
</dbReference>
<dbReference type="Gene3D" id="1.10.10.10">
    <property type="entry name" value="Winged helix-like DNA-binding domain superfamily/Winged helix DNA-binding domain"/>
    <property type="match status" value="1"/>
</dbReference>
<dbReference type="Pfam" id="PF00196">
    <property type="entry name" value="GerE"/>
    <property type="match status" value="1"/>
</dbReference>
<proteinExistence type="predicted"/>
<evidence type="ECO:0000259" key="1">
    <source>
        <dbReference type="PROSITE" id="PS00622"/>
    </source>
</evidence>
<gene>
    <name evidence="2" type="ORF">H9K75_15565</name>
</gene>
<dbReference type="KEGG" id="daer:H9K75_15565"/>
<dbReference type="InterPro" id="IPR016032">
    <property type="entry name" value="Sig_transdc_resp-reg_C-effctor"/>
</dbReference>
<dbReference type="EMBL" id="CP060783">
    <property type="protein sequence ID" value="QNP47625.1"/>
    <property type="molecule type" value="Genomic_DNA"/>
</dbReference>
<accession>A0A7H0GH59</accession>
<dbReference type="PROSITE" id="PS00622">
    <property type="entry name" value="HTH_LUXR_1"/>
    <property type="match status" value="1"/>
</dbReference>
<feature type="domain" description="HTH luxR-type" evidence="1">
    <location>
        <begin position="60"/>
        <end position="87"/>
    </location>
</feature>
<sequence length="133" mass="15171">METVAINRPAGFASVTPHASAHFPNPAEALRSLDVVETCLTAMTDLPRREMEVCARVLLCQTALGISLSLEISEESVKTYRARAYRRLEIGGIRELWMWYLNLWYQWQMDLRTLGKADLKFSSCTPTQFSTRN</sequence>
<dbReference type="SMART" id="SM00421">
    <property type="entry name" value="HTH_LUXR"/>
    <property type="match status" value="1"/>
</dbReference>
<dbReference type="GO" id="GO:0003677">
    <property type="term" value="F:DNA binding"/>
    <property type="evidence" value="ECO:0007669"/>
    <property type="project" value="InterPro"/>
</dbReference>
<reference evidence="2 3" key="1">
    <citation type="submission" date="2020-08" db="EMBL/GenBank/DDBJ databases">
        <title>Genome sequence of Diaphorobacter aerolatus KACC 16536T.</title>
        <authorList>
            <person name="Hyun D.-W."/>
            <person name="Bae J.-W."/>
        </authorList>
    </citation>
    <scope>NUCLEOTIDE SEQUENCE [LARGE SCALE GENOMIC DNA]</scope>
    <source>
        <strain evidence="2 3">KACC 16536</strain>
    </source>
</reference>
<dbReference type="InterPro" id="IPR036388">
    <property type="entry name" value="WH-like_DNA-bd_sf"/>
</dbReference>